<dbReference type="SUPFAM" id="SSF52833">
    <property type="entry name" value="Thioredoxin-like"/>
    <property type="match status" value="1"/>
</dbReference>
<gene>
    <name evidence="11" type="ORF">ACPOL_6392</name>
</gene>
<dbReference type="Gene3D" id="3.40.30.10">
    <property type="entry name" value="Glutaredoxin"/>
    <property type="match status" value="1"/>
</dbReference>
<evidence type="ECO:0000259" key="10">
    <source>
        <dbReference type="PROSITE" id="PS51352"/>
    </source>
</evidence>
<keyword evidence="3" id="KW-0249">Electron transport</keyword>
<dbReference type="FunFam" id="3.40.30.10:FF:000001">
    <property type="entry name" value="Thioredoxin"/>
    <property type="match status" value="1"/>
</dbReference>
<accession>A0A2Z5G8L8</accession>
<feature type="site" description="Contributes to redox potential value" evidence="8">
    <location>
        <position position="35"/>
    </location>
</feature>
<evidence type="ECO:0000313" key="12">
    <source>
        <dbReference type="Proteomes" id="UP000253606"/>
    </source>
</evidence>
<dbReference type="PANTHER" id="PTHR45663:SF11">
    <property type="entry name" value="GEO12009P1"/>
    <property type="match status" value="1"/>
</dbReference>
<dbReference type="AlphaFoldDB" id="A0A2Z5G8L8"/>
<keyword evidence="2" id="KW-0813">Transport</keyword>
<evidence type="ECO:0000256" key="4">
    <source>
        <dbReference type="ARBA" id="ARBA00023157"/>
    </source>
</evidence>
<keyword evidence="4 9" id="KW-1015">Disulfide bond</keyword>
<keyword evidence="12" id="KW-1185">Reference proteome</keyword>
<evidence type="ECO:0000256" key="9">
    <source>
        <dbReference type="PIRSR" id="PIRSR000077-4"/>
    </source>
</evidence>
<dbReference type="InterPro" id="IPR036249">
    <property type="entry name" value="Thioredoxin-like_sf"/>
</dbReference>
<feature type="active site" description="Nucleophile" evidence="8">
    <location>
        <position position="37"/>
    </location>
</feature>
<dbReference type="Proteomes" id="UP000253606">
    <property type="component" value="Chromosome"/>
</dbReference>
<dbReference type="RefSeq" id="WP_114210265.1">
    <property type="nucleotide sequence ID" value="NZ_CP030840.1"/>
</dbReference>
<dbReference type="EMBL" id="CP030840">
    <property type="protein sequence ID" value="AXC15622.1"/>
    <property type="molecule type" value="Genomic_DNA"/>
</dbReference>
<feature type="site" description="Contributes to redox potential value" evidence="8">
    <location>
        <position position="36"/>
    </location>
</feature>
<dbReference type="PROSITE" id="PS00194">
    <property type="entry name" value="THIOREDOXIN_1"/>
    <property type="match status" value="1"/>
</dbReference>
<protein>
    <recommendedName>
        <fullName evidence="6 7">Thioredoxin</fullName>
    </recommendedName>
</protein>
<dbReference type="KEGG" id="abas:ACPOL_6392"/>
<dbReference type="Pfam" id="PF00085">
    <property type="entry name" value="Thioredoxin"/>
    <property type="match status" value="1"/>
</dbReference>
<dbReference type="PRINTS" id="PR00421">
    <property type="entry name" value="THIOREDOXIN"/>
</dbReference>
<proteinExistence type="inferred from homology"/>
<dbReference type="InterPro" id="IPR005746">
    <property type="entry name" value="Thioredoxin"/>
</dbReference>
<comment type="similarity">
    <text evidence="1 7">Belongs to the thioredoxin family.</text>
</comment>
<dbReference type="PIRSF" id="PIRSF000077">
    <property type="entry name" value="Thioredoxin"/>
    <property type="match status" value="1"/>
</dbReference>
<feature type="site" description="Deprotonates C-terminal active site Cys" evidence="8">
    <location>
        <position position="28"/>
    </location>
</feature>
<organism evidence="11 12">
    <name type="scientific">Acidisarcina polymorpha</name>
    <dbReference type="NCBI Taxonomy" id="2211140"/>
    <lineage>
        <taxon>Bacteria</taxon>
        <taxon>Pseudomonadati</taxon>
        <taxon>Acidobacteriota</taxon>
        <taxon>Terriglobia</taxon>
        <taxon>Terriglobales</taxon>
        <taxon>Acidobacteriaceae</taxon>
        <taxon>Acidisarcina</taxon>
    </lineage>
</organism>
<dbReference type="PROSITE" id="PS51352">
    <property type="entry name" value="THIOREDOXIN_2"/>
    <property type="match status" value="1"/>
</dbReference>
<evidence type="ECO:0000256" key="8">
    <source>
        <dbReference type="PIRSR" id="PIRSR000077-1"/>
    </source>
</evidence>
<dbReference type="GO" id="GO:0005737">
    <property type="term" value="C:cytoplasm"/>
    <property type="evidence" value="ECO:0007669"/>
    <property type="project" value="TreeGrafter"/>
</dbReference>
<dbReference type="PANTHER" id="PTHR45663">
    <property type="entry name" value="GEO12009P1"/>
    <property type="match status" value="1"/>
</dbReference>
<sequence>MAEKNITDVTDVTFQLDVLESEQPVLVDFWATWCGPCKTLAPAVEEIAAEFDGRLKVMKLDVDQNNATASRFAIRGIPALLLFKGGKEVERIVGLVPKVTISETVLKQMN</sequence>
<feature type="domain" description="Thioredoxin" evidence="10">
    <location>
        <begin position="1"/>
        <end position="110"/>
    </location>
</feature>
<reference evidence="11 12" key="1">
    <citation type="journal article" date="2018" name="Front. Microbiol.">
        <title>Hydrolytic Capabilities as a Key to Environmental Success: Chitinolytic and Cellulolytic Acidobacteria From Acidic Sub-arctic Soils and Boreal Peatlands.</title>
        <authorList>
            <person name="Belova S.E."/>
            <person name="Ravin N.V."/>
            <person name="Pankratov T.A."/>
            <person name="Rakitin A.L."/>
            <person name="Ivanova A.A."/>
            <person name="Beletsky A.V."/>
            <person name="Mardanov A.V."/>
            <person name="Sinninghe Damste J.S."/>
            <person name="Dedysh S.N."/>
        </authorList>
    </citation>
    <scope>NUCLEOTIDE SEQUENCE [LARGE SCALE GENOMIC DNA]</scope>
    <source>
        <strain evidence="11 12">SBC82</strain>
    </source>
</reference>
<dbReference type="OrthoDB" id="9790390at2"/>
<dbReference type="NCBIfam" id="TIGR01068">
    <property type="entry name" value="thioredoxin"/>
    <property type="match status" value="1"/>
</dbReference>
<feature type="disulfide bond" description="Redox-active" evidence="9">
    <location>
        <begin position="34"/>
        <end position="37"/>
    </location>
</feature>
<evidence type="ECO:0000256" key="7">
    <source>
        <dbReference type="PIRNR" id="PIRNR000077"/>
    </source>
</evidence>
<dbReference type="CDD" id="cd02947">
    <property type="entry name" value="TRX_family"/>
    <property type="match status" value="1"/>
</dbReference>
<feature type="active site" description="Nucleophile" evidence="8">
    <location>
        <position position="34"/>
    </location>
</feature>
<name>A0A2Z5G8L8_9BACT</name>
<evidence type="ECO:0000256" key="5">
    <source>
        <dbReference type="ARBA" id="ARBA00023284"/>
    </source>
</evidence>
<evidence type="ECO:0000256" key="6">
    <source>
        <dbReference type="NCBIfam" id="TIGR01068"/>
    </source>
</evidence>
<dbReference type="GO" id="GO:0015035">
    <property type="term" value="F:protein-disulfide reductase activity"/>
    <property type="evidence" value="ECO:0007669"/>
    <property type="project" value="UniProtKB-UniRule"/>
</dbReference>
<keyword evidence="5 9" id="KW-0676">Redox-active center</keyword>
<evidence type="ECO:0000256" key="2">
    <source>
        <dbReference type="ARBA" id="ARBA00022448"/>
    </source>
</evidence>
<evidence type="ECO:0000256" key="1">
    <source>
        <dbReference type="ARBA" id="ARBA00008987"/>
    </source>
</evidence>
<dbReference type="InterPro" id="IPR013766">
    <property type="entry name" value="Thioredoxin_domain"/>
</dbReference>
<dbReference type="InterPro" id="IPR017937">
    <property type="entry name" value="Thioredoxin_CS"/>
</dbReference>
<evidence type="ECO:0000256" key="3">
    <source>
        <dbReference type="ARBA" id="ARBA00022982"/>
    </source>
</evidence>
<evidence type="ECO:0000313" key="11">
    <source>
        <dbReference type="EMBL" id="AXC15622.1"/>
    </source>
</evidence>